<feature type="domain" description="4Fe-4S Mo/W bis-MGD-type" evidence="14">
    <location>
        <begin position="3"/>
        <end position="59"/>
    </location>
</feature>
<accession>A0ABV8EM51</accession>
<dbReference type="InterPro" id="IPR006656">
    <property type="entry name" value="Mopterin_OxRdtase"/>
</dbReference>
<dbReference type="Pfam" id="PF04879">
    <property type="entry name" value="Molybdop_Fe4S4"/>
    <property type="match status" value="1"/>
</dbReference>
<dbReference type="InterPro" id="IPR027467">
    <property type="entry name" value="MopterinOxRdtase_cofactor_BS"/>
</dbReference>
<dbReference type="Gene3D" id="2.20.25.90">
    <property type="entry name" value="ADC-like domains"/>
    <property type="match status" value="1"/>
</dbReference>
<name>A0ABV8EM51_9BACT</name>
<dbReference type="InterPro" id="IPR036188">
    <property type="entry name" value="FAD/NAD-bd_sf"/>
</dbReference>
<dbReference type="CDD" id="cd02754">
    <property type="entry name" value="MopB_Nitrate-R-NapA-like"/>
    <property type="match status" value="1"/>
</dbReference>
<dbReference type="Gene3D" id="3.50.50.60">
    <property type="entry name" value="FAD/NAD(P)-binding domain"/>
    <property type="match status" value="2"/>
</dbReference>
<dbReference type="InterPro" id="IPR007419">
    <property type="entry name" value="BFD-like_2Fe2S-bd_dom"/>
</dbReference>
<dbReference type="InterPro" id="IPR016156">
    <property type="entry name" value="FAD/NAD-linked_Rdtase_dimer_sf"/>
</dbReference>
<dbReference type="PRINTS" id="PR00411">
    <property type="entry name" value="PNDRDTASEI"/>
</dbReference>
<evidence type="ECO:0000256" key="1">
    <source>
        <dbReference type="ARBA" id="ARBA00001942"/>
    </source>
</evidence>
<dbReference type="Gene3D" id="3.30.390.30">
    <property type="match status" value="1"/>
</dbReference>
<keyword evidence="12" id="KW-0411">Iron-sulfur</keyword>
<evidence type="ECO:0000256" key="9">
    <source>
        <dbReference type="ARBA" id="ARBA00022827"/>
    </source>
</evidence>
<evidence type="ECO:0000313" key="15">
    <source>
        <dbReference type="EMBL" id="MFC3977222.1"/>
    </source>
</evidence>
<dbReference type="SUPFAM" id="SSF51905">
    <property type="entry name" value="FAD/NAD(P)-binding domain"/>
    <property type="match status" value="2"/>
</dbReference>
<dbReference type="EMBL" id="JBHSAV010000053">
    <property type="protein sequence ID" value="MFC3977222.1"/>
    <property type="molecule type" value="Genomic_DNA"/>
</dbReference>
<evidence type="ECO:0000256" key="4">
    <source>
        <dbReference type="ARBA" id="ARBA00008747"/>
    </source>
</evidence>
<evidence type="ECO:0000256" key="5">
    <source>
        <dbReference type="ARBA" id="ARBA00022485"/>
    </source>
</evidence>
<evidence type="ECO:0000256" key="3">
    <source>
        <dbReference type="ARBA" id="ARBA00001974"/>
    </source>
</evidence>
<dbReference type="PROSITE" id="PS51669">
    <property type="entry name" value="4FE4S_MOW_BIS_MGD"/>
    <property type="match status" value="1"/>
</dbReference>
<keyword evidence="9" id="KW-0274">FAD</keyword>
<evidence type="ECO:0000256" key="12">
    <source>
        <dbReference type="ARBA" id="ARBA00023014"/>
    </source>
</evidence>
<dbReference type="Gene3D" id="2.40.40.20">
    <property type="match status" value="1"/>
</dbReference>
<dbReference type="Gene3D" id="1.10.10.1100">
    <property type="entry name" value="BFD-like [2Fe-2S]-binding domain"/>
    <property type="match status" value="1"/>
</dbReference>
<keyword evidence="10" id="KW-0560">Oxidoreductase</keyword>
<dbReference type="InterPro" id="IPR006657">
    <property type="entry name" value="MoPterin_dinucl-bd_dom"/>
</dbReference>
<dbReference type="InterPro" id="IPR050123">
    <property type="entry name" value="Prok_molybdopt-oxidoreductase"/>
</dbReference>
<comment type="similarity">
    <text evidence="4">Belongs to the prokaryotic molybdopterin-containing oxidoreductase family. NasA/NapA/NarB subfamily.</text>
</comment>
<dbReference type="Pfam" id="PF07992">
    <property type="entry name" value="Pyr_redox_2"/>
    <property type="match status" value="1"/>
</dbReference>
<proteinExistence type="inferred from homology"/>
<evidence type="ECO:0000259" key="14">
    <source>
        <dbReference type="PROSITE" id="PS51669"/>
    </source>
</evidence>
<dbReference type="Pfam" id="PF18267">
    <property type="entry name" value="Rubredoxin_C"/>
    <property type="match status" value="1"/>
</dbReference>
<dbReference type="Gene3D" id="3.40.228.10">
    <property type="entry name" value="Dimethylsulfoxide Reductase, domain 2"/>
    <property type="match status" value="1"/>
</dbReference>
<comment type="caution">
    <text evidence="15">The sequence shown here is derived from an EMBL/GenBank/DDBJ whole genome shotgun (WGS) entry which is preliminary data.</text>
</comment>
<dbReference type="InterPro" id="IPR041957">
    <property type="entry name" value="CT_Nitrate-R-NapA-like"/>
</dbReference>
<reference evidence="16" key="1">
    <citation type="journal article" date="2019" name="Int. J. Syst. Evol. Microbiol.">
        <title>The Global Catalogue of Microorganisms (GCM) 10K type strain sequencing project: providing services to taxonomists for standard genome sequencing and annotation.</title>
        <authorList>
            <consortium name="The Broad Institute Genomics Platform"/>
            <consortium name="The Broad Institute Genome Sequencing Center for Infectious Disease"/>
            <person name="Wu L."/>
            <person name="Ma J."/>
        </authorList>
    </citation>
    <scope>NUCLEOTIDE SEQUENCE [LARGE SCALE GENOMIC DNA]</scope>
    <source>
        <strain evidence="16">CECT 8551</strain>
    </source>
</reference>
<keyword evidence="8" id="KW-0479">Metal-binding</keyword>
<dbReference type="PRINTS" id="PR00368">
    <property type="entry name" value="FADPNR"/>
</dbReference>
<dbReference type="RefSeq" id="WP_241291859.1">
    <property type="nucleotide sequence ID" value="NZ_JAKZGR010000002.1"/>
</dbReference>
<dbReference type="InterPro" id="IPR041575">
    <property type="entry name" value="Rubredoxin_C"/>
</dbReference>
<dbReference type="Pfam" id="PF04324">
    <property type="entry name" value="Fer2_BFD"/>
    <property type="match status" value="1"/>
</dbReference>
<dbReference type="Pfam" id="PF00384">
    <property type="entry name" value="Molybdopterin"/>
    <property type="match status" value="1"/>
</dbReference>
<evidence type="ECO:0000256" key="13">
    <source>
        <dbReference type="ARBA" id="ARBA00023063"/>
    </source>
</evidence>
<dbReference type="InterPro" id="IPR009010">
    <property type="entry name" value="Asp_de-COase-like_dom_sf"/>
</dbReference>
<evidence type="ECO:0000256" key="11">
    <source>
        <dbReference type="ARBA" id="ARBA00023004"/>
    </source>
</evidence>
<comment type="cofactor">
    <cofactor evidence="3">
        <name>FAD</name>
        <dbReference type="ChEBI" id="CHEBI:57692"/>
    </cofactor>
</comment>
<evidence type="ECO:0000256" key="2">
    <source>
        <dbReference type="ARBA" id="ARBA00001966"/>
    </source>
</evidence>
<evidence type="ECO:0000313" key="16">
    <source>
        <dbReference type="Proteomes" id="UP001595766"/>
    </source>
</evidence>
<comment type="cofactor">
    <cofactor evidence="1">
        <name>Mo-bis(molybdopterin guanine dinucleotide)</name>
        <dbReference type="ChEBI" id="CHEBI:60539"/>
    </cofactor>
</comment>
<sequence length="1167" mass="128606">MKSDSFRSTCSYCGVGCGVVISRDQKGGIKVTGDETHPVNQGMLCSKGMNLHYVVEDQSDRLLTPLMREGKGYGLKVVDWESAMRRAAAVFTSLIKKYGPNSVGFYVSGQCLTEEYYLINKLTKGFLKTNNIDTNSRLCMSSAVMGYQLTLGEDVVPTTYEDIELSDCIMVAGANPAWCHPILWRRVEKHKETNPNVKVIVVDPRRTQTCQLADLHLQLIPGTDVTLYHAMGRCLIENQAVDREFIENHTDGFEKYFEKVMQTPLEVASQVCGIPIPAIQLAAKYIGEAKGFLTMWAMGLNQSADGVAKNLALIDLNLITGQIGKPGSGPFSLTGQPNAMGGREVGGMATMLSSHRKLADPKHRKEVADFWGVEDIAASPGLTATQMVDALESGEMKAIWIICTNPLVSLPDTNKVEKALKNAKFVVVQDISNKVEAIPYADLVLPAAGWSEKEGTMTNSERRVSYLRKVKEAPGEALPDAEIIIRFAKKMGFKGFDYGEMSEVFQEHCMLTKGTNIDVSGLSYAILKERGTVQWPFTSTASKGTSRLFLDKQFFTANQRAQISIGENIATNEPLSEEFPLILTTGRIRDQWHTMTRTGKVSKLKQHISKPYLEIHPLDAQARKLVENDTVVVTGGRGKVKLPIKITADIRQGVVFLPMHWGRIFGSDFARTNNLTGNAIDPVSKQPDFKYSAVQVSKFVKPKQRIVVVGAGAASYRFIQTYRELNDVDEITVFSKEEHPFYNRVLLPDYVSKHKTWAELQKLKVGELKQLNVKLFVKNGIEQIDAENKFVLDESGNQHPYDVLILATGSRAFVPADVPVYLPGIFTMRSKNHADDLVNYLNGKGHVVIIGGGLLGLELAASLREIDIQVTVIQLASRLMERQLDPVASALLKDKIEEMGVGLYLNNQVYKLEQVNPKGLKVHLKSGAILDCSAVVYAIGTRPNMELAKEIGLACGAGVKVNQHMKTSDPFIYALGEIAEYNQRLNGITAAAEQHAEVAARYINGDELSAYDGTVPMNILKFADLDLCSIGIPEVPANQEGYEEILLMDTSQRYYKKCIVYQDRLVGAILLGDKSEFSEFKSLIEDRIELSDKRKELLRGKSSHAAPIGKIVCTCGNVGQGNLEAAIQQGVQSLQEICQVTGAGLGCGSCKPEIKNLLLENSQLQTV</sequence>
<dbReference type="Pfam" id="PF01568">
    <property type="entry name" value="Molydop_binding"/>
    <property type="match status" value="1"/>
</dbReference>
<dbReference type="InterPro" id="IPR006963">
    <property type="entry name" value="Mopterin_OxRdtase_4Fe-4S_dom"/>
</dbReference>
<evidence type="ECO:0000256" key="10">
    <source>
        <dbReference type="ARBA" id="ARBA00023002"/>
    </source>
</evidence>
<dbReference type="PROSITE" id="PS00551">
    <property type="entry name" value="MOLYBDOPTERIN_PROK_1"/>
    <property type="match status" value="1"/>
</dbReference>
<keyword evidence="11" id="KW-0408">Iron</keyword>
<protein>
    <submittedName>
        <fullName evidence="15">Molybdopterin-dependent oxidoreductase</fullName>
    </submittedName>
</protein>
<keyword evidence="5" id="KW-0004">4Fe-4S</keyword>
<evidence type="ECO:0000256" key="8">
    <source>
        <dbReference type="ARBA" id="ARBA00022723"/>
    </source>
</evidence>
<dbReference type="SUPFAM" id="SSF50692">
    <property type="entry name" value="ADC-like"/>
    <property type="match status" value="1"/>
</dbReference>
<dbReference type="PANTHER" id="PTHR43105">
    <property type="entry name" value="RESPIRATORY NITRATE REDUCTASE"/>
    <property type="match status" value="1"/>
</dbReference>
<dbReference type="CDD" id="cd02791">
    <property type="entry name" value="MopB_CT_Nitrate-R-NapA-like"/>
    <property type="match status" value="1"/>
</dbReference>
<gene>
    <name evidence="15" type="ORF">ACFOUP_12615</name>
</gene>
<evidence type="ECO:0000256" key="7">
    <source>
        <dbReference type="ARBA" id="ARBA00022630"/>
    </source>
</evidence>
<comment type="cofactor">
    <cofactor evidence="2">
        <name>[4Fe-4S] cluster</name>
        <dbReference type="ChEBI" id="CHEBI:49883"/>
    </cofactor>
</comment>
<organism evidence="15 16">
    <name type="scientific">Belliella kenyensis</name>
    <dbReference type="NCBI Taxonomy" id="1472724"/>
    <lineage>
        <taxon>Bacteria</taxon>
        <taxon>Pseudomonadati</taxon>
        <taxon>Bacteroidota</taxon>
        <taxon>Cytophagia</taxon>
        <taxon>Cytophagales</taxon>
        <taxon>Cyclobacteriaceae</taxon>
        <taxon>Belliella</taxon>
    </lineage>
</organism>
<evidence type="ECO:0000256" key="6">
    <source>
        <dbReference type="ARBA" id="ARBA00022505"/>
    </source>
</evidence>
<dbReference type="InterPro" id="IPR041854">
    <property type="entry name" value="BFD-like_2Fe2S-bd_dom_sf"/>
</dbReference>
<dbReference type="Proteomes" id="UP001595766">
    <property type="component" value="Unassembled WGS sequence"/>
</dbReference>
<keyword evidence="16" id="KW-1185">Reference proteome</keyword>
<dbReference type="InterPro" id="IPR023753">
    <property type="entry name" value="FAD/NAD-binding_dom"/>
</dbReference>
<dbReference type="PANTHER" id="PTHR43105:SF9">
    <property type="entry name" value="NADPH-FE(3+) OXIDOREDUCTASE SUBUNIT ALPHA"/>
    <property type="match status" value="1"/>
</dbReference>
<keyword evidence="7" id="KW-0285">Flavoprotein</keyword>
<dbReference type="Gene3D" id="3.40.50.740">
    <property type="match status" value="1"/>
</dbReference>
<dbReference type="SMART" id="SM00926">
    <property type="entry name" value="Molybdop_Fe4S4"/>
    <property type="match status" value="1"/>
</dbReference>
<dbReference type="SUPFAM" id="SSF53706">
    <property type="entry name" value="Formate dehydrogenase/DMSO reductase, domains 1-3"/>
    <property type="match status" value="1"/>
</dbReference>
<keyword evidence="13" id="KW-0534">Nitrate assimilation</keyword>
<keyword evidence="6" id="KW-0500">Molybdenum</keyword>